<organism evidence="1 2">
    <name type="scientific">Hyalomma asiaticum</name>
    <name type="common">Tick</name>
    <dbReference type="NCBI Taxonomy" id="266040"/>
    <lineage>
        <taxon>Eukaryota</taxon>
        <taxon>Metazoa</taxon>
        <taxon>Ecdysozoa</taxon>
        <taxon>Arthropoda</taxon>
        <taxon>Chelicerata</taxon>
        <taxon>Arachnida</taxon>
        <taxon>Acari</taxon>
        <taxon>Parasitiformes</taxon>
        <taxon>Ixodida</taxon>
        <taxon>Ixodoidea</taxon>
        <taxon>Ixodidae</taxon>
        <taxon>Hyalomminae</taxon>
        <taxon>Hyalomma</taxon>
    </lineage>
</organism>
<dbReference type="EMBL" id="CM023487">
    <property type="protein sequence ID" value="KAH6926161.1"/>
    <property type="molecule type" value="Genomic_DNA"/>
</dbReference>
<proteinExistence type="predicted"/>
<reference evidence="1" key="1">
    <citation type="submission" date="2020-05" db="EMBL/GenBank/DDBJ databases">
        <title>Large-scale comparative analyses of tick genomes elucidate their genetic diversity and vector capacities.</title>
        <authorList>
            <person name="Jia N."/>
            <person name="Wang J."/>
            <person name="Shi W."/>
            <person name="Du L."/>
            <person name="Sun Y."/>
            <person name="Zhan W."/>
            <person name="Jiang J."/>
            <person name="Wang Q."/>
            <person name="Zhang B."/>
            <person name="Ji P."/>
            <person name="Sakyi L.B."/>
            <person name="Cui X."/>
            <person name="Yuan T."/>
            <person name="Jiang B."/>
            <person name="Yang W."/>
            <person name="Lam T.T.-Y."/>
            <person name="Chang Q."/>
            <person name="Ding S."/>
            <person name="Wang X."/>
            <person name="Zhu J."/>
            <person name="Ruan X."/>
            <person name="Zhao L."/>
            <person name="Wei J."/>
            <person name="Que T."/>
            <person name="Du C."/>
            <person name="Cheng J."/>
            <person name="Dai P."/>
            <person name="Han X."/>
            <person name="Huang E."/>
            <person name="Gao Y."/>
            <person name="Liu J."/>
            <person name="Shao H."/>
            <person name="Ye R."/>
            <person name="Li L."/>
            <person name="Wei W."/>
            <person name="Wang X."/>
            <person name="Wang C."/>
            <person name="Yang T."/>
            <person name="Huo Q."/>
            <person name="Li W."/>
            <person name="Guo W."/>
            <person name="Chen H."/>
            <person name="Zhou L."/>
            <person name="Ni X."/>
            <person name="Tian J."/>
            <person name="Zhou Y."/>
            <person name="Sheng Y."/>
            <person name="Liu T."/>
            <person name="Pan Y."/>
            <person name="Xia L."/>
            <person name="Li J."/>
            <person name="Zhao F."/>
            <person name="Cao W."/>
        </authorList>
    </citation>
    <scope>NUCLEOTIDE SEQUENCE</scope>
    <source>
        <strain evidence="1">Hyas-2018</strain>
    </source>
</reference>
<accession>A0ACB7RTX8</accession>
<dbReference type="Proteomes" id="UP000821845">
    <property type="component" value="Chromosome 7"/>
</dbReference>
<gene>
    <name evidence="1" type="ORF">HPB50_015389</name>
</gene>
<sequence length="104" mass="12151">MDPLGVFEELQKLYKRLVARILKPSVLRQNDDVKICDLDLMKLESIFLGLDDANFGGSFTDHISNIRLTTEEQHSLKRHCFAFLKAVHLIFRNIFRMLRLWCGS</sequence>
<name>A0ACB7RTX8_HYAAI</name>
<comment type="caution">
    <text evidence="1">The sequence shown here is derived from an EMBL/GenBank/DDBJ whole genome shotgun (WGS) entry which is preliminary data.</text>
</comment>
<protein>
    <submittedName>
        <fullName evidence="1">Uncharacterized protein</fullName>
    </submittedName>
</protein>
<keyword evidence="2" id="KW-1185">Reference proteome</keyword>
<evidence type="ECO:0000313" key="2">
    <source>
        <dbReference type="Proteomes" id="UP000821845"/>
    </source>
</evidence>
<evidence type="ECO:0000313" key="1">
    <source>
        <dbReference type="EMBL" id="KAH6926161.1"/>
    </source>
</evidence>